<dbReference type="EMBL" id="JAJSOW010000105">
    <property type="protein sequence ID" value="KAI9165651.1"/>
    <property type="molecule type" value="Genomic_DNA"/>
</dbReference>
<keyword evidence="2" id="KW-1185">Reference proteome</keyword>
<reference evidence="1" key="1">
    <citation type="journal article" date="2022" name="Plant J.">
        <title>Strategies of tolerance reflected in two North American maple genomes.</title>
        <authorList>
            <person name="McEvoy S.L."/>
            <person name="Sezen U.U."/>
            <person name="Trouern-Trend A."/>
            <person name="McMahon S.M."/>
            <person name="Schaberg P.G."/>
            <person name="Yang J."/>
            <person name="Wegrzyn J.L."/>
            <person name="Swenson N.G."/>
        </authorList>
    </citation>
    <scope>NUCLEOTIDE SEQUENCE</scope>
    <source>
        <strain evidence="1">91603</strain>
    </source>
</reference>
<name>A0AAD5IIY3_ACENE</name>
<organism evidence="1 2">
    <name type="scientific">Acer negundo</name>
    <name type="common">Box elder</name>
    <dbReference type="NCBI Taxonomy" id="4023"/>
    <lineage>
        <taxon>Eukaryota</taxon>
        <taxon>Viridiplantae</taxon>
        <taxon>Streptophyta</taxon>
        <taxon>Embryophyta</taxon>
        <taxon>Tracheophyta</taxon>
        <taxon>Spermatophyta</taxon>
        <taxon>Magnoliopsida</taxon>
        <taxon>eudicotyledons</taxon>
        <taxon>Gunneridae</taxon>
        <taxon>Pentapetalae</taxon>
        <taxon>rosids</taxon>
        <taxon>malvids</taxon>
        <taxon>Sapindales</taxon>
        <taxon>Sapindaceae</taxon>
        <taxon>Hippocastanoideae</taxon>
        <taxon>Acereae</taxon>
        <taxon>Acer</taxon>
    </lineage>
</organism>
<dbReference type="Proteomes" id="UP001064489">
    <property type="component" value="Chromosome 10"/>
</dbReference>
<evidence type="ECO:0000313" key="2">
    <source>
        <dbReference type="Proteomes" id="UP001064489"/>
    </source>
</evidence>
<protein>
    <submittedName>
        <fullName evidence="1">Uncharacterized protein</fullName>
    </submittedName>
</protein>
<proteinExistence type="predicted"/>
<comment type="caution">
    <text evidence="1">The sequence shown here is derived from an EMBL/GenBank/DDBJ whole genome shotgun (WGS) entry which is preliminary data.</text>
</comment>
<dbReference type="AlphaFoldDB" id="A0AAD5IIY3"/>
<accession>A0AAD5IIY3</accession>
<reference evidence="1" key="2">
    <citation type="submission" date="2023-02" db="EMBL/GenBank/DDBJ databases">
        <authorList>
            <person name="Swenson N.G."/>
            <person name="Wegrzyn J.L."/>
            <person name="Mcevoy S.L."/>
        </authorList>
    </citation>
    <scope>NUCLEOTIDE SEQUENCE</scope>
    <source>
        <strain evidence="1">91603</strain>
        <tissue evidence="1">Leaf</tissue>
    </source>
</reference>
<sequence>MVVVHGDYGRNLTSEASSRMDPMFMEASLFLASDPLEVPRSGPSSQVDPIEALSGSISVCTWVDPLVGTCSHSDKGNTVLPSHVNGPSSAKVSSNLIASAIFSNSVSLRVLREQQSESVNAIPIVPKSLAVVPVLNDSSVNIEFDLSLNFSAGQVSSFSRSEKPLESSTTSGLISNVCSTIPIQAIPVIDLLVQTVSTTVGLSLQRPPIPYVDHRVAAIFRKSLRLTHEIRKNFPSKKITNIITTDANALQRSGRVAPEVTVGPATTRLFRRQWGWSGGRDGL</sequence>
<gene>
    <name evidence="1" type="ORF">LWI28_018060</name>
</gene>
<evidence type="ECO:0000313" key="1">
    <source>
        <dbReference type="EMBL" id="KAI9165651.1"/>
    </source>
</evidence>